<dbReference type="GO" id="GO:0008270">
    <property type="term" value="F:zinc ion binding"/>
    <property type="evidence" value="ECO:0007669"/>
    <property type="project" value="UniProtKB-KW"/>
</dbReference>
<evidence type="ECO:0000313" key="6">
    <source>
        <dbReference type="Ensembl" id="ENSPMAP00000002308.1"/>
    </source>
</evidence>
<dbReference type="GO" id="GO:0006325">
    <property type="term" value="P:chromatin organization"/>
    <property type="evidence" value="ECO:0007669"/>
    <property type="project" value="TreeGrafter"/>
</dbReference>
<evidence type="ECO:0000256" key="1">
    <source>
        <dbReference type="ARBA" id="ARBA00004123"/>
    </source>
</evidence>
<dbReference type="STRING" id="7757.ENSPMAP00000002308"/>
<proteinExistence type="predicted"/>
<dbReference type="PANTHER" id="PTHR13340">
    <property type="entry name" value="GATA ZINC FINGER DOMAIN-CONTAINING"/>
    <property type="match status" value="1"/>
</dbReference>
<evidence type="ECO:0000256" key="4">
    <source>
        <dbReference type="ARBA" id="ARBA00022833"/>
    </source>
</evidence>
<dbReference type="GO" id="GO:0005634">
    <property type="term" value="C:nucleus"/>
    <property type="evidence" value="ECO:0007669"/>
    <property type="project" value="UniProtKB-SubCell"/>
</dbReference>
<keyword evidence="3" id="KW-0863">Zinc-finger</keyword>
<dbReference type="InterPro" id="IPR039050">
    <property type="entry name" value="GATAD1"/>
</dbReference>
<reference evidence="6" key="2">
    <citation type="submission" date="2025-09" db="UniProtKB">
        <authorList>
            <consortium name="Ensembl"/>
        </authorList>
    </citation>
    <scope>IDENTIFICATION</scope>
</reference>
<dbReference type="PANTHER" id="PTHR13340:SF2">
    <property type="entry name" value="GATA ZINC FINGER DOMAIN-CONTAINING PROTEIN 1"/>
    <property type="match status" value="1"/>
</dbReference>
<keyword evidence="4" id="KW-0862">Zinc</keyword>
<evidence type="ECO:0000256" key="3">
    <source>
        <dbReference type="ARBA" id="ARBA00022771"/>
    </source>
</evidence>
<dbReference type="AlphaFoldDB" id="S4RAS7"/>
<protein>
    <submittedName>
        <fullName evidence="6">Uncharacterized protein</fullName>
    </submittedName>
</protein>
<dbReference type="Ensembl" id="ENSPMAT00000002319.1">
    <property type="protein sequence ID" value="ENSPMAP00000002308.1"/>
    <property type="gene ID" value="ENSPMAG00000002112.1"/>
</dbReference>
<comment type="subcellular location">
    <subcellularLocation>
        <location evidence="1">Nucleus</location>
    </subcellularLocation>
</comment>
<sequence>EEELPRKMEYFEFVCHAPSEYFKCVSSPFPTVPIRPERGFVWTNLGVVPSNAAGSAKVNVNS</sequence>
<evidence type="ECO:0000256" key="5">
    <source>
        <dbReference type="ARBA" id="ARBA00023242"/>
    </source>
</evidence>
<evidence type="ECO:0000256" key="2">
    <source>
        <dbReference type="ARBA" id="ARBA00022723"/>
    </source>
</evidence>
<accession>S4RAS7</accession>
<dbReference type="OMA" id="KMEYFEF"/>
<organism evidence="6">
    <name type="scientific">Petromyzon marinus</name>
    <name type="common">Sea lamprey</name>
    <dbReference type="NCBI Taxonomy" id="7757"/>
    <lineage>
        <taxon>Eukaryota</taxon>
        <taxon>Metazoa</taxon>
        <taxon>Chordata</taxon>
        <taxon>Craniata</taxon>
        <taxon>Vertebrata</taxon>
        <taxon>Cyclostomata</taxon>
        <taxon>Hyperoartia</taxon>
        <taxon>Petromyzontiformes</taxon>
        <taxon>Petromyzontidae</taxon>
        <taxon>Petromyzon</taxon>
    </lineage>
</organism>
<keyword evidence="5" id="KW-0539">Nucleus</keyword>
<dbReference type="HOGENOM" id="CLU_2910115_0_0_1"/>
<reference evidence="6" key="1">
    <citation type="submission" date="2025-08" db="UniProtKB">
        <authorList>
            <consortium name="Ensembl"/>
        </authorList>
    </citation>
    <scope>IDENTIFICATION</scope>
</reference>
<name>S4RAS7_PETMA</name>
<dbReference type="GeneTree" id="ENSGT00390000018554"/>
<keyword evidence="2" id="KW-0479">Metal-binding</keyword>